<name>A0ABQ1PSF8_9ENTE</name>
<evidence type="ECO:0000313" key="2">
    <source>
        <dbReference type="Proteomes" id="UP000630615"/>
    </source>
</evidence>
<reference evidence="2" key="1">
    <citation type="journal article" date="2019" name="Int. J. Syst. Evol. Microbiol.">
        <title>The Global Catalogue of Microorganisms (GCM) 10K type strain sequencing project: providing services to taxonomists for standard genome sequencing and annotation.</title>
        <authorList>
            <consortium name="The Broad Institute Genomics Platform"/>
            <consortium name="The Broad Institute Genome Sequencing Center for Infectious Disease"/>
            <person name="Wu L."/>
            <person name="Ma J."/>
        </authorList>
    </citation>
    <scope>NUCLEOTIDE SEQUENCE [LARGE SCALE GENOMIC DNA]</scope>
    <source>
        <strain evidence="2">CGMCC 1.15942</strain>
    </source>
</reference>
<evidence type="ECO:0000313" key="1">
    <source>
        <dbReference type="EMBL" id="GGD02371.1"/>
    </source>
</evidence>
<accession>A0ABQ1PSF8</accession>
<sequence>MTREEKIAFIINSSPHSEQEVQALAKGMNDESLERWYQIEVWSVDRQLENAMIDIA</sequence>
<keyword evidence="2" id="KW-1185">Reference proteome</keyword>
<dbReference type="EMBL" id="BMKI01000013">
    <property type="protein sequence ID" value="GGD02371.1"/>
    <property type="molecule type" value="Genomic_DNA"/>
</dbReference>
<proteinExistence type="predicted"/>
<dbReference type="RefSeq" id="WP_157894290.1">
    <property type="nucleotide sequence ID" value="NZ_BMKI01000013.1"/>
</dbReference>
<gene>
    <name evidence="1" type="ORF">GCM10011573_34750</name>
</gene>
<protein>
    <submittedName>
        <fullName evidence="1">Uncharacterized protein</fullName>
    </submittedName>
</protein>
<dbReference type="Proteomes" id="UP000630615">
    <property type="component" value="Unassembled WGS sequence"/>
</dbReference>
<organism evidence="1 2">
    <name type="scientific">Enterococcus wangshanyuanii</name>
    <dbReference type="NCBI Taxonomy" id="2005703"/>
    <lineage>
        <taxon>Bacteria</taxon>
        <taxon>Bacillati</taxon>
        <taxon>Bacillota</taxon>
        <taxon>Bacilli</taxon>
        <taxon>Lactobacillales</taxon>
        <taxon>Enterococcaceae</taxon>
        <taxon>Enterococcus</taxon>
    </lineage>
</organism>
<comment type="caution">
    <text evidence="1">The sequence shown here is derived from an EMBL/GenBank/DDBJ whole genome shotgun (WGS) entry which is preliminary data.</text>
</comment>